<dbReference type="InParanoid" id="A0A0G4ENC7"/>
<proteinExistence type="predicted"/>
<dbReference type="InterPro" id="IPR009686">
    <property type="entry name" value="Senescence/spartin_C"/>
</dbReference>
<dbReference type="Proteomes" id="UP000041254">
    <property type="component" value="Unassembled WGS sequence"/>
</dbReference>
<feature type="compositionally biased region" description="Polar residues" evidence="1">
    <location>
        <begin position="18"/>
        <end position="29"/>
    </location>
</feature>
<feature type="compositionally biased region" description="Pro residues" evidence="1">
    <location>
        <begin position="164"/>
        <end position="178"/>
    </location>
</feature>
<feature type="region of interest" description="Disordered" evidence="1">
    <location>
        <begin position="145"/>
        <end position="180"/>
    </location>
</feature>
<organism evidence="3 4">
    <name type="scientific">Vitrella brassicaformis (strain CCMP3155)</name>
    <dbReference type="NCBI Taxonomy" id="1169540"/>
    <lineage>
        <taxon>Eukaryota</taxon>
        <taxon>Sar</taxon>
        <taxon>Alveolata</taxon>
        <taxon>Colpodellida</taxon>
        <taxon>Vitrellaceae</taxon>
        <taxon>Vitrella</taxon>
    </lineage>
</organism>
<accession>A0A0G4ENC7</accession>
<dbReference type="InterPro" id="IPR045036">
    <property type="entry name" value="Spartin-like"/>
</dbReference>
<protein>
    <recommendedName>
        <fullName evidence="2">Senescence domain-containing protein</fullName>
    </recommendedName>
</protein>
<feature type="compositionally biased region" description="Polar residues" evidence="1">
    <location>
        <begin position="320"/>
        <end position="331"/>
    </location>
</feature>
<keyword evidence="4" id="KW-1185">Reference proteome</keyword>
<dbReference type="GO" id="GO:0005886">
    <property type="term" value="C:plasma membrane"/>
    <property type="evidence" value="ECO:0007669"/>
    <property type="project" value="TreeGrafter"/>
</dbReference>
<feature type="region of interest" description="Disordered" evidence="1">
    <location>
        <begin position="320"/>
        <end position="340"/>
    </location>
</feature>
<feature type="region of interest" description="Disordered" evidence="1">
    <location>
        <begin position="495"/>
        <end position="525"/>
    </location>
</feature>
<evidence type="ECO:0000256" key="1">
    <source>
        <dbReference type="SAM" id="MobiDB-lite"/>
    </source>
</evidence>
<sequence length="544" mass="58649">MALCRLAEEQPASRGEENQPSEATERPSTQQQQQQQPKRREEEASSSLILHEGAMEVYQKSGEGIGLVLVCGCWRIELDKDSPVHCTSPNVYTFPITVDGKTQLVGLILSERTPVKDVDLLQALLLYFVHLHTRQGDVTPRVIAEQSQQIQRPLPSPAAAAAPEPAPRVPSGPPPRPLAPGLKFHERMDELNRWIEVEAKPRVEALERAIDVRLPQLDPHDPAGSCADWIGSGLKSASLVLAGGLQRGASMASSGMRRGVDRIKPNLPQAQEPVVVHDNVRRMVQSTRRVTQGAADWSLRVWRRFVNWSGQASRYISEAVNSDEPNNSQPQEPSPAPPVRTVRCEASPDLDDAALASRADGALSLGVTMRRRQYRPVVTLFSSAIESTCNIFDALLIAGDTVLSGGAENVSDLIRHRYGDDVGAVTRDGLMTGVDAYRFHRMVGALVSPASLARSAIRGTAIEAGRTLEEPENVRTLAEAASSPDLLEKARVAEGEQLGDGMTPLRTSESDPTLGTPKSGAGREAAAAAAAADVAVMRSQTGGM</sequence>
<reference evidence="3 4" key="1">
    <citation type="submission" date="2014-11" db="EMBL/GenBank/DDBJ databases">
        <authorList>
            <person name="Zhu J."/>
            <person name="Qi W."/>
            <person name="Song R."/>
        </authorList>
    </citation>
    <scope>NUCLEOTIDE SEQUENCE [LARGE SCALE GENOMIC DNA]</scope>
</reference>
<evidence type="ECO:0000313" key="3">
    <source>
        <dbReference type="EMBL" id="CEL98529.1"/>
    </source>
</evidence>
<dbReference type="PANTHER" id="PTHR21068">
    <property type="entry name" value="SPARTIN"/>
    <property type="match status" value="1"/>
</dbReference>
<name>A0A0G4ENC7_VITBC</name>
<evidence type="ECO:0000313" key="4">
    <source>
        <dbReference type="Proteomes" id="UP000041254"/>
    </source>
</evidence>
<evidence type="ECO:0000259" key="2">
    <source>
        <dbReference type="Pfam" id="PF06911"/>
    </source>
</evidence>
<dbReference type="AlphaFoldDB" id="A0A0G4ENC7"/>
<dbReference type="EMBL" id="CDMY01000272">
    <property type="protein sequence ID" value="CEL98529.1"/>
    <property type="molecule type" value="Genomic_DNA"/>
</dbReference>
<dbReference type="VEuPathDB" id="CryptoDB:Vbra_20547"/>
<dbReference type="PANTHER" id="PTHR21068:SF43">
    <property type="entry name" value="SPARTIN"/>
    <property type="match status" value="1"/>
</dbReference>
<dbReference type="Pfam" id="PF06911">
    <property type="entry name" value="Senescence"/>
    <property type="match status" value="1"/>
</dbReference>
<gene>
    <name evidence="3" type="ORF">Vbra_20547</name>
</gene>
<feature type="region of interest" description="Disordered" evidence="1">
    <location>
        <begin position="1"/>
        <end position="45"/>
    </location>
</feature>
<feature type="domain" description="Senescence" evidence="2">
    <location>
        <begin position="233"/>
        <end position="438"/>
    </location>
</feature>